<sequence length="179" mass="20370">MSGKREKCANCGKAMRRLYMQKNMATGSRGMVATGWLCEQCNFSDIITKFKESRTEAVRHPALTCECQTCGGIHKKGIDSSCITEDEELMGNILERLSNPKKQIDGLILINNLDNPAKYLGLVLGTFIWSGFEVVTEIAKNVFTTHATDLQRELIDSVWKKSWKRKGWRPLHGERFKRK</sequence>
<gene>
    <name evidence="1" type="ORF">METZ01_LOCUS497406</name>
</gene>
<protein>
    <submittedName>
        <fullName evidence="1">Uncharacterized protein</fullName>
    </submittedName>
</protein>
<evidence type="ECO:0000313" key="1">
    <source>
        <dbReference type="EMBL" id="SVE44552.1"/>
    </source>
</evidence>
<reference evidence="1" key="1">
    <citation type="submission" date="2018-05" db="EMBL/GenBank/DDBJ databases">
        <authorList>
            <person name="Lanie J.A."/>
            <person name="Ng W.-L."/>
            <person name="Kazmierczak K.M."/>
            <person name="Andrzejewski T.M."/>
            <person name="Davidsen T.M."/>
            <person name="Wayne K.J."/>
            <person name="Tettelin H."/>
            <person name="Glass J.I."/>
            <person name="Rusch D."/>
            <person name="Podicherti R."/>
            <person name="Tsui H.-C.T."/>
            <person name="Winkler M.E."/>
        </authorList>
    </citation>
    <scope>NUCLEOTIDE SEQUENCE</scope>
</reference>
<dbReference type="EMBL" id="UINC01217794">
    <property type="protein sequence ID" value="SVE44552.1"/>
    <property type="molecule type" value="Genomic_DNA"/>
</dbReference>
<proteinExistence type="predicted"/>
<name>A0A383DJB1_9ZZZZ</name>
<accession>A0A383DJB1</accession>
<organism evidence="1">
    <name type="scientific">marine metagenome</name>
    <dbReference type="NCBI Taxonomy" id="408172"/>
    <lineage>
        <taxon>unclassified sequences</taxon>
        <taxon>metagenomes</taxon>
        <taxon>ecological metagenomes</taxon>
    </lineage>
</organism>
<feature type="non-terminal residue" evidence="1">
    <location>
        <position position="179"/>
    </location>
</feature>
<dbReference type="AlphaFoldDB" id="A0A383DJB1"/>